<dbReference type="RefSeq" id="WP_121485258.1">
    <property type="nucleotide sequence ID" value="NZ_QQXL01000005.1"/>
</dbReference>
<evidence type="ECO:0000313" key="8">
    <source>
        <dbReference type="Proteomes" id="UP000273119"/>
    </source>
</evidence>
<evidence type="ECO:0000313" key="7">
    <source>
        <dbReference type="EMBL" id="RKW70070.1"/>
    </source>
</evidence>
<dbReference type="EMBL" id="QQXL01000005">
    <property type="protein sequence ID" value="RKW70070.1"/>
    <property type="molecule type" value="Genomic_DNA"/>
</dbReference>
<protein>
    <submittedName>
        <fullName evidence="7">Peptidoglycan bridge formation glycyltransferase FemA/FemB family protein</fullName>
    </submittedName>
</protein>
<dbReference type="GO" id="GO:0009252">
    <property type="term" value="P:peptidoglycan biosynthetic process"/>
    <property type="evidence" value="ECO:0007669"/>
    <property type="project" value="UniProtKB-KW"/>
</dbReference>
<organism evidence="7 8">
    <name type="scientific">Galactobacter caseinivorans</name>
    <dbReference type="NCBI Taxonomy" id="2676123"/>
    <lineage>
        <taxon>Bacteria</taxon>
        <taxon>Bacillati</taxon>
        <taxon>Actinomycetota</taxon>
        <taxon>Actinomycetes</taxon>
        <taxon>Micrococcales</taxon>
        <taxon>Micrococcaceae</taxon>
        <taxon>Galactobacter</taxon>
    </lineage>
</organism>
<dbReference type="GO" id="GO:0008360">
    <property type="term" value="P:regulation of cell shape"/>
    <property type="evidence" value="ECO:0007669"/>
    <property type="project" value="UniProtKB-KW"/>
</dbReference>
<gene>
    <name evidence="7" type="ORF">DWQ67_08880</name>
</gene>
<dbReference type="PROSITE" id="PS51191">
    <property type="entry name" value="FEMABX"/>
    <property type="match status" value="1"/>
</dbReference>
<evidence type="ECO:0000256" key="2">
    <source>
        <dbReference type="ARBA" id="ARBA00022679"/>
    </source>
</evidence>
<dbReference type="InterPro" id="IPR016181">
    <property type="entry name" value="Acyl_CoA_acyltransferase"/>
</dbReference>
<evidence type="ECO:0000256" key="4">
    <source>
        <dbReference type="ARBA" id="ARBA00022984"/>
    </source>
</evidence>
<dbReference type="PANTHER" id="PTHR36174">
    <property type="entry name" value="LIPID II:GLYCINE GLYCYLTRANSFERASE"/>
    <property type="match status" value="1"/>
</dbReference>
<dbReference type="SUPFAM" id="SSF55729">
    <property type="entry name" value="Acyl-CoA N-acyltransferases (Nat)"/>
    <property type="match status" value="2"/>
</dbReference>
<keyword evidence="6" id="KW-0961">Cell wall biogenesis/degradation</keyword>
<dbReference type="InterPro" id="IPR050644">
    <property type="entry name" value="PG_Glycine_Bridge_Synth"/>
</dbReference>
<keyword evidence="4" id="KW-0573">Peptidoglycan synthesis</keyword>
<evidence type="ECO:0000256" key="6">
    <source>
        <dbReference type="ARBA" id="ARBA00023316"/>
    </source>
</evidence>
<dbReference type="GO" id="GO:0016755">
    <property type="term" value="F:aminoacyltransferase activity"/>
    <property type="evidence" value="ECO:0007669"/>
    <property type="project" value="InterPro"/>
</dbReference>
<name>A0A496PHZ1_9MICC</name>
<keyword evidence="5" id="KW-0012">Acyltransferase</keyword>
<proteinExistence type="inferred from homology"/>
<sequence>MSNQSLTLRRISSDEHSRFLSTLPGVSILQRPEWAQVKGEWRGESLGWFDGQAQVGAALVLHRAAPIIGRTLAYVPDGPVIDFAAYPAAQVLSQLTAHLKKNGAFALRVGPAADRTVWSAIDVRKAMGAGVLKELWELDPARRFPEGEQLDAALAQAGFSRLDAGLDFAAGQPEYVARVPLVTPEGAPLDIDQVLALFSQSARRETRQSLKADLQIEVGTTADMARFHALYATTADRQEFTGRPLSYFENLHSSLNAAVPGSCVLYFASHEGQDLATAVRIRSGNLSWYLYGASGNEHRKLNAPKALQHRMLADAIDEGCIYLDQGGVTPTLQRGEAHGGLSYFKTSMGCDVVRTLGEWEIPLSKPLAWGFQKYMDFRARR</sequence>
<dbReference type="PANTHER" id="PTHR36174:SF1">
    <property type="entry name" value="LIPID II:GLYCINE GLYCYLTRANSFERASE"/>
    <property type="match status" value="1"/>
</dbReference>
<dbReference type="Gene3D" id="3.40.630.30">
    <property type="match status" value="2"/>
</dbReference>
<reference evidence="7 8" key="1">
    <citation type="submission" date="2018-07" db="EMBL/GenBank/DDBJ databases">
        <title>Arthrobacter sp. nov., isolated from raw cow's milk with high bacterial count.</title>
        <authorList>
            <person name="Hahne J."/>
            <person name="Isele D."/>
            <person name="Lipski A."/>
        </authorList>
    </citation>
    <scope>NUCLEOTIDE SEQUENCE [LARGE SCALE GENOMIC DNA]</scope>
    <source>
        <strain evidence="7 8">JZ R-183</strain>
    </source>
</reference>
<comment type="caution">
    <text evidence="7">The sequence shown here is derived from an EMBL/GenBank/DDBJ whole genome shotgun (WGS) entry which is preliminary data.</text>
</comment>
<keyword evidence="3" id="KW-0133">Cell shape</keyword>
<dbReference type="Pfam" id="PF02388">
    <property type="entry name" value="FemAB"/>
    <property type="match status" value="2"/>
</dbReference>
<dbReference type="InterPro" id="IPR003447">
    <property type="entry name" value="FEMABX"/>
</dbReference>
<comment type="similarity">
    <text evidence="1">Belongs to the FemABX family.</text>
</comment>
<keyword evidence="8" id="KW-1185">Reference proteome</keyword>
<dbReference type="AlphaFoldDB" id="A0A496PHZ1"/>
<keyword evidence="2 7" id="KW-0808">Transferase</keyword>
<evidence type="ECO:0000256" key="5">
    <source>
        <dbReference type="ARBA" id="ARBA00023315"/>
    </source>
</evidence>
<accession>A0A496PHZ1</accession>
<evidence type="ECO:0000256" key="1">
    <source>
        <dbReference type="ARBA" id="ARBA00009943"/>
    </source>
</evidence>
<evidence type="ECO:0000256" key="3">
    <source>
        <dbReference type="ARBA" id="ARBA00022960"/>
    </source>
</evidence>
<dbReference type="Proteomes" id="UP000273119">
    <property type="component" value="Unassembled WGS sequence"/>
</dbReference>
<dbReference type="GO" id="GO:0071555">
    <property type="term" value="P:cell wall organization"/>
    <property type="evidence" value="ECO:0007669"/>
    <property type="project" value="UniProtKB-KW"/>
</dbReference>